<dbReference type="AlphaFoldDB" id="A0AAW1A220"/>
<dbReference type="Proteomes" id="UP001432146">
    <property type="component" value="Unassembled WGS sequence"/>
</dbReference>
<dbReference type="EMBL" id="JAWNGG020000072">
    <property type="protein sequence ID" value="KAK9303796.1"/>
    <property type="molecule type" value="Genomic_DNA"/>
</dbReference>
<protein>
    <submittedName>
        <fullName evidence="3">Uncharacterized protein</fullName>
    </submittedName>
</protein>
<name>A0AAW1A220_9HYME</name>
<reference evidence="3 4" key="1">
    <citation type="submission" date="2024-05" db="EMBL/GenBank/DDBJ databases">
        <title>The nuclear and mitochondrial genome assemblies of Tetragonisca angustula (Apidae: Meliponini), a tiny yet remarkable pollinator in the Neotropics.</title>
        <authorList>
            <person name="Ferrari R."/>
            <person name="Ricardo P.C."/>
            <person name="Dias F.C."/>
            <person name="Araujo N.S."/>
            <person name="Soares D.O."/>
            <person name="Zhou Q.-S."/>
            <person name="Zhu C.-D."/>
            <person name="Coutinho L."/>
            <person name="Airas M.C."/>
            <person name="Batista T.M."/>
        </authorList>
    </citation>
    <scope>NUCLEOTIDE SEQUENCE [LARGE SCALE GENOMIC DNA]</scope>
    <source>
        <strain evidence="3">ASF017062</strain>
        <tissue evidence="3">Abdomen</tissue>
    </source>
</reference>
<gene>
    <name evidence="3" type="ORF">QLX08_004663</name>
</gene>
<keyword evidence="4" id="KW-1185">Reference proteome</keyword>
<evidence type="ECO:0000256" key="1">
    <source>
        <dbReference type="SAM" id="MobiDB-lite"/>
    </source>
</evidence>
<feature type="transmembrane region" description="Helical" evidence="2">
    <location>
        <begin position="15"/>
        <end position="33"/>
    </location>
</feature>
<dbReference type="PROSITE" id="PS51257">
    <property type="entry name" value="PROKAR_LIPOPROTEIN"/>
    <property type="match status" value="1"/>
</dbReference>
<keyword evidence="2" id="KW-0812">Transmembrane</keyword>
<evidence type="ECO:0000256" key="2">
    <source>
        <dbReference type="SAM" id="Phobius"/>
    </source>
</evidence>
<keyword evidence="2" id="KW-1133">Transmembrane helix</keyword>
<feature type="region of interest" description="Disordered" evidence="1">
    <location>
        <begin position="50"/>
        <end position="98"/>
    </location>
</feature>
<organism evidence="3 4">
    <name type="scientific">Tetragonisca angustula</name>
    <dbReference type="NCBI Taxonomy" id="166442"/>
    <lineage>
        <taxon>Eukaryota</taxon>
        <taxon>Metazoa</taxon>
        <taxon>Ecdysozoa</taxon>
        <taxon>Arthropoda</taxon>
        <taxon>Hexapoda</taxon>
        <taxon>Insecta</taxon>
        <taxon>Pterygota</taxon>
        <taxon>Neoptera</taxon>
        <taxon>Endopterygota</taxon>
        <taxon>Hymenoptera</taxon>
        <taxon>Apocrita</taxon>
        <taxon>Aculeata</taxon>
        <taxon>Apoidea</taxon>
        <taxon>Anthophila</taxon>
        <taxon>Apidae</taxon>
        <taxon>Tetragonisca</taxon>
    </lineage>
</organism>
<proteinExistence type="predicted"/>
<sequence>MHDRQLCNVECVGEWFGLGLGSGAAAFACVLYLRGRGEVIWISGPKERRGTFMLGRNNASGSQTGDLSEEKESGKKNLRPRRLDEYRWLSGKRNSPRG</sequence>
<evidence type="ECO:0000313" key="4">
    <source>
        <dbReference type="Proteomes" id="UP001432146"/>
    </source>
</evidence>
<feature type="compositionally biased region" description="Polar residues" evidence="1">
    <location>
        <begin position="57"/>
        <end position="66"/>
    </location>
</feature>
<accession>A0AAW1A220</accession>
<keyword evidence="2" id="KW-0472">Membrane</keyword>
<feature type="compositionally biased region" description="Basic and acidic residues" evidence="1">
    <location>
        <begin position="68"/>
        <end position="87"/>
    </location>
</feature>
<comment type="caution">
    <text evidence="3">The sequence shown here is derived from an EMBL/GenBank/DDBJ whole genome shotgun (WGS) entry which is preliminary data.</text>
</comment>
<evidence type="ECO:0000313" key="3">
    <source>
        <dbReference type="EMBL" id="KAK9303796.1"/>
    </source>
</evidence>